<evidence type="ECO:0000256" key="2">
    <source>
        <dbReference type="ARBA" id="ARBA00022801"/>
    </source>
</evidence>
<feature type="domain" description="Uracil-DNA glycosylase-like" evidence="4">
    <location>
        <begin position="27"/>
        <end position="185"/>
    </location>
</feature>
<keyword evidence="2" id="KW-0378">Hydrolase</keyword>
<proteinExistence type="predicted"/>
<evidence type="ECO:0000313" key="6">
    <source>
        <dbReference type="Proteomes" id="UP000509702"/>
    </source>
</evidence>
<dbReference type="InterPro" id="IPR015637">
    <property type="entry name" value="MUG/TDG"/>
</dbReference>
<dbReference type="CDD" id="cd10028">
    <property type="entry name" value="UDG-F2_TDG_MUG"/>
    <property type="match status" value="1"/>
</dbReference>
<dbReference type="SUPFAM" id="SSF52141">
    <property type="entry name" value="Uracil-DNA glycosylase-like"/>
    <property type="match status" value="1"/>
</dbReference>
<dbReference type="PANTHER" id="PTHR12159:SF9">
    <property type="entry name" value="G_T MISMATCH-SPECIFIC THYMINE DNA GLYCOSYLASE"/>
    <property type="match status" value="1"/>
</dbReference>
<dbReference type="GO" id="GO:0008263">
    <property type="term" value="F:pyrimidine-specific mismatch base pair DNA N-glycosylase activity"/>
    <property type="evidence" value="ECO:0007669"/>
    <property type="project" value="TreeGrafter"/>
</dbReference>
<dbReference type="GO" id="GO:0006285">
    <property type="term" value="P:base-excision repair, AP site formation"/>
    <property type="evidence" value="ECO:0007669"/>
    <property type="project" value="InterPro"/>
</dbReference>
<dbReference type="Proteomes" id="UP000509702">
    <property type="component" value="Plasmid unnamed5"/>
</dbReference>
<dbReference type="RefSeq" id="WP_149201400.1">
    <property type="nucleotide sequence ID" value="NZ_BSOV01000031.1"/>
</dbReference>
<keyword evidence="5" id="KW-0614">Plasmid</keyword>
<evidence type="ECO:0000313" key="5">
    <source>
        <dbReference type="EMBL" id="QKS53397.1"/>
    </source>
</evidence>
<dbReference type="InterPro" id="IPR005122">
    <property type="entry name" value="Uracil-DNA_glycosylase-like"/>
</dbReference>
<dbReference type="EMBL" id="CP054620">
    <property type="protein sequence ID" value="QKS53397.1"/>
    <property type="molecule type" value="Genomic_DNA"/>
</dbReference>
<reference evidence="5 6" key="1">
    <citation type="submission" date="2020-06" db="EMBL/GenBank/DDBJ databases">
        <title>Complete genome of Azosprillum oryzae KACC14407.</title>
        <authorList>
            <person name="Kim M."/>
            <person name="Park Y.-J."/>
            <person name="Shin J.-H."/>
        </authorList>
    </citation>
    <scope>NUCLEOTIDE SEQUENCE [LARGE SCALE GENOMIC DNA]</scope>
    <source>
        <strain evidence="5 6">KACC 14407</strain>
        <plasmid evidence="5 6">unnamed5</plasmid>
    </source>
</reference>
<dbReference type="GO" id="GO:0004844">
    <property type="term" value="F:uracil DNA N-glycosylase activity"/>
    <property type="evidence" value="ECO:0007669"/>
    <property type="project" value="TreeGrafter"/>
</dbReference>
<evidence type="ECO:0000256" key="1">
    <source>
        <dbReference type="ARBA" id="ARBA00022763"/>
    </source>
</evidence>
<dbReference type="Gene3D" id="3.40.470.10">
    <property type="entry name" value="Uracil-DNA glycosylase-like domain"/>
    <property type="match status" value="1"/>
</dbReference>
<dbReference type="InterPro" id="IPR036895">
    <property type="entry name" value="Uracil-DNA_glycosylase-like_sf"/>
</dbReference>
<gene>
    <name evidence="5" type="ORF">HUE56_23020</name>
</gene>
<keyword evidence="6" id="KW-1185">Reference proteome</keyword>
<dbReference type="SMART" id="SM00986">
    <property type="entry name" value="UDG"/>
    <property type="match status" value="1"/>
</dbReference>
<evidence type="ECO:0000256" key="3">
    <source>
        <dbReference type="ARBA" id="ARBA00023204"/>
    </source>
</evidence>
<sequence>MDLFDDVPGAPPAPLAEGLPHPAGPLPDIVAPGLDCLFVGFNPGLRSGALGHHYAGRGNQFWRLLFEAGLTPRLYRPEEDVTLPAIGLGSTNLVARATASAAELSRAELRGGVPRLARIVAFVRPRVLAYTGKGVYLAATGLPDAPWGVQDRRLFDGVADVVVPSPSGLARLPFEEKLRWFREVRVEIGRRQGAGP</sequence>
<keyword evidence="3" id="KW-0234">DNA repair</keyword>
<dbReference type="KEGG" id="aoz:HUE56_23020"/>
<dbReference type="PANTHER" id="PTHR12159">
    <property type="entry name" value="G/T AND G/U MISMATCH-SPECIFIC DNA GLYCOSYLASE"/>
    <property type="match status" value="1"/>
</dbReference>
<geneLocation type="plasmid" evidence="5 6">
    <name>unnamed5</name>
</geneLocation>
<dbReference type="AlphaFoldDB" id="A0A6N1AS96"/>
<accession>A0A6N1AS96</accession>
<protein>
    <submittedName>
        <fullName evidence="5">Mismatch-specific DNA-glycosylase</fullName>
    </submittedName>
</protein>
<dbReference type="OrthoDB" id="9799921at2"/>
<organism evidence="5 6">
    <name type="scientific">Azospirillum oryzae</name>
    <dbReference type="NCBI Taxonomy" id="286727"/>
    <lineage>
        <taxon>Bacteria</taxon>
        <taxon>Pseudomonadati</taxon>
        <taxon>Pseudomonadota</taxon>
        <taxon>Alphaproteobacteria</taxon>
        <taxon>Rhodospirillales</taxon>
        <taxon>Azospirillaceae</taxon>
        <taxon>Azospirillum</taxon>
    </lineage>
</organism>
<evidence type="ECO:0000259" key="4">
    <source>
        <dbReference type="SMART" id="SM00986"/>
    </source>
</evidence>
<dbReference type="SMART" id="SM00987">
    <property type="entry name" value="UreE_C"/>
    <property type="match status" value="1"/>
</dbReference>
<name>A0A6N1AS96_9PROT</name>
<dbReference type="Pfam" id="PF03167">
    <property type="entry name" value="UDG"/>
    <property type="match status" value="1"/>
</dbReference>
<keyword evidence="1" id="KW-0227">DNA damage</keyword>